<accession>A0A0D2MR18</accession>
<gene>
    <name evidence="1" type="ORF">MNEG_5084</name>
</gene>
<proteinExistence type="predicted"/>
<name>A0A0D2MR18_9CHLO</name>
<reference evidence="1 2" key="1">
    <citation type="journal article" date="2013" name="BMC Genomics">
        <title>Reconstruction of the lipid metabolism for the microalga Monoraphidium neglectum from its genome sequence reveals characteristics suitable for biofuel production.</title>
        <authorList>
            <person name="Bogen C."/>
            <person name="Al-Dilaimi A."/>
            <person name="Albersmeier A."/>
            <person name="Wichmann J."/>
            <person name="Grundmann M."/>
            <person name="Rupp O."/>
            <person name="Lauersen K.J."/>
            <person name="Blifernez-Klassen O."/>
            <person name="Kalinowski J."/>
            <person name="Goesmann A."/>
            <person name="Mussgnug J.H."/>
            <person name="Kruse O."/>
        </authorList>
    </citation>
    <scope>NUCLEOTIDE SEQUENCE [LARGE SCALE GENOMIC DNA]</scope>
    <source>
        <strain evidence="1 2">SAG 48.87</strain>
    </source>
</reference>
<dbReference type="AlphaFoldDB" id="A0A0D2MR18"/>
<feature type="non-terminal residue" evidence="1">
    <location>
        <position position="79"/>
    </location>
</feature>
<evidence type="ECO:0000313" key="1">
    <source>
        <dbReference type="EMBL" id="KIZ02877.1"/>
    </source>
</evidence>
<keyword evidence="2" id="KW-1185">Reference proteome</keyword>
<sequence length="79" mass="8102">FEDPAESEPASFRALDFYSPPQEDTAAAALDATRGPGAMLSAHQQAWPAPSVLVGTPCDLWEIPGQALAVTPPTGPAAA</sequence>
<feature type="non-terminal residue" evidence="1">
    <location>
        <position position="1"/>
    </location>
</feature>
<organism evidence="1 2">
    <name type="scientific">Monoraphidium neglectum</name>
    <dbReference type="NCBI Taxonomy" id="145388"/>
    <lineage>
        <taxon>Eukaryota</taxon>
        <taxon>Viridiplantae</taxon>
        <taxon>Chlorophyta</taxon>
        <taxon>core chlorophytes</taxon>
        <taxon>Chlorophyceae</taxon>
        <taxon>CS clade</taxon>
        <taxon>Sphaeropleales</taxon>
        <taxon>Selenastraceae</taxon>
        <taxon>Monoraphidium</taxon>
    </lineage>
</organism>
<dbReference type="KEGG" id="mng:MNEG_5084"/>
<dbReference type="GeneID" id="25737961"/>
<dbReference type="Proteomes" id="UP000054498">
    <property type="component" value="Unassembled WGS sequence"/>
</dbReference>
<dbReference type="EMBL" id="KK100959">
    <property type="protein sequence ID" value="KIZ02877.1"/>
    <property type="molecule type" value="Genomic_DNA"/>
</dbReference>
<dbReference type="RefSeq" id="XP_013901896.1">
    <property type="nucleotide sequence ID" value="XM_014046442.1"/>
</dbReference>
<protein>
    <submittedName>
        <fullName evidence="1">Uncharacterized protein</fullName>
    </submittedName>
</protein>
<evidence type="ECO:0000313" key="2">
    <source>
        <dbReference type="Proteomes" id="UP000054498"/>
    </source>
</evidence>